<dbReference type="AlphaFoldDB" id="A0AAW1NET8"/>
<keyword evidence="1" id="KW-0732">Signal</keyword>
<dbReference type="Proteomes" id="UP001458880">
    <property type="component" value="Unassembled WGS sequence"/>
</dbReference>
<dbReference type="EMBL" id="JASPKY010000003">
    <property type="protein sequence ID" value="KAK9758899.1"/>
    <property type="molecule type" value="Genomic_DNA"/>
</dbReference>
<accession>A0AAW1NET8</accession>
<name>A0AAW1NET8_POPJA</name>
<keyword evidence="3" id="KW-1185">Reference proteome</keyword>
<sequence length="169" mass="19362">MILSRWYLRVFIVCLIVLYAARDAEAQTSSIQLPVELVGFPVIVLAVRLSNFVKKLAYSLNPNTYVSRARRSIASDDMIDMVEAEKRLVAELGESVCVYTRVCLHHAEKARKSIGRTRYNVDWDEVFSHYKTTADKNKEFYLLSVFLGDFIASPKFCNQLAKRGRVCKD</sequence>
<organism evidence="2 3">
    <name type="scientific">Popillia japonica</name>
    <name type="common">Japanese beetle</name>
    <dbReference type="NCBI Taxonomy" id="7064"/>
    <lineage>
        <taxon>Eukaryota</taxon>
        <taxon>Metazoa</taxon>
        <taxon>Ecdysozoa</taxon>
        <taxon>Arthropoda</taxon>
        <taxon>Hexapoda</taxon>
        <taxon>Insecta</taxon>
        <taxon>Pterygota</taxon>
        <taxon>Neoptera</taxon>
        <taxon>Endopterygota</taxon>
        <taxon>Coleoptera</taxon>
        <taxon>Polyphaga</taxon>
        <taxon>Scarabaeiformia</taxon>
        <taxon>Scarabaeidae</taxon>
        <taxon>Rutelinae</taxon>
        <taxon>Popillia</taxon>
    </lineage>
</organism>
<evidence type="ECO:0000313" key="3">
    <source>
        <dbReference type="Proteomes" id="UP001458880"/>
    </source>
</evidence>
<evidence type="ECO:0000313" key="2">
    <source>
        <dbReference type="EMBL" id="KAK9758899.1"/>
    </source>
</evidence>
<comment type="caution">
    <text evidence="2">The sequence shown here is derived from an EMBL/GenBank/DDBJ whole genome shotgun (WGS) entry which is preliminary data.</text>
</comment>
<reference evidence="2 3" key="1">
    <citation type="journal article" date="2024" name="BMC Genomics">
        <title>De novo assembly and annotation of Popillia japonica's genome with initial clues to its potential as an invasive pest.</title>
        <authorList>
            <person name="Cucini C."/>
            <person name="Boschi S."/>
            <person name="Funari R."/>
            <person name="Cardaioli E."/>
            <person name="Iannotti N."/>
            <person name="Marturano G."/>
            <person name="Paoli F."/>
            <person name="Bruttini M."/>
            <person name="Carapelli A."/>
            <person name="Frati F."/>
            <person name="Nardi F."/>
        </authorList>
    </citation>
    <scope>NUCLEOTIDE SEQUENCE [LARGE SCALE GENOMIC DNA]</scope>
    <source>
        <strain evidence="2">DMR45628</strain>
    </source>
</reference>
<gene>
    <name evidence="2" type="ORF">QE152_g565</name>
</gene>
<feature type="chain" id="PRO_5043318105" evidence="1">
    <location>
        <begin position="27"/>
        <end position="169"/>
    </location>
</feature>
<evidence type="ECO:0000256" key="1">
    <source>
        <dbReference type="SAM" id="SignalP"/>
    </source>
</evidence>
<feature type="signal peptide" evidence="1">
    <location>
        <begin position="1"/>
        <end position="26"/>
    </location>
</feature>
<proteinExistence type="predicted"/>
<protein>
    <submittedName>
        <fullName evidence="2">Uncharacterized protein</fullName>
    </submittedName>
</protein>